<dbReference type="RefSeq" id="WP_149486920.1">
    <property type="nucleotide sequence ID" value="NZ_CP036150.1"/>
</dbReference>
<evidence type="ECO:0000313" key="1">
    <source>
        <dbReference type="EMBL" id="QEN08841.1"/>
    </source>
</evidence>
<dbReference type="Pfam" id="PF20362">
    <property type="entry name" value="DUF6657"/>
    <property type="match status" value="1"/>
</dbReference>
<reference evidence="1 2" key="1">
    <citation type="submission" date="2019-02" db="EMBL/GenBank/DDBJ databases">
        <title>Complete Genome Sequence and Methylome Analysis of free living Spirochaetas.</title>
        <authorList>
            <person name="Fomenkov A."/>
            <person name="Dubinina G."/>
            <person name="Leshcheva N."/>
            <person name="Mikheeva N."/>
            <person name="Grabovich M."/>
            <person name="Vincze T."/>
            <person name="Roberts R.J."/>
        </authorList>
    </citation>
    <scope>NUCLEOTIDE SEQUENCE [LARGE SCALE GENOMIC DNA]</scope>
    <source>
        <strain evidence="1 2">K2</strain>
    </source>
</reference>
<dbReference type="KEGG" id="ock:EXM22_12875"/>
<accession>A0A5C1QMF5</accession>
<name>A0A5C1QMF5_9SPIO</name>
<dbReference type="OrthoDB" id="370243at2"/>
<dbReference type="EMBL" id="CP036150">
    <property type="protein sequence ID" value="QEN08841.1"/>
    <property type="molecule type" value="Genomic_DNA"/>
</dbReference>
<dbReference type="InterPro" id="IPR046598">
    <property type="entry name" value="DUF6657"/>
</dbReference>
<keyword evidence="2" id="KW-1185">Reference proteome</keyword>
<proteinExistence type="predicted"/>
<gene>
    <name evidence="1" type="ORF">EXM22_12875</name>
</gene>
<dbReference type="AlphaFoldDB" id="A0A5C1QMF5"/>
<sequence>MGKIKSALELAMEKTADLKADKQVVKKNTQIREGRVSASQYMDNPANADLKEKLKSLKGEELEWFKTGAAEAFLANLTLPRIEADVSKLPALSDALGVLTGKKKEIEEMFGQLEQLFTQYLSNLDHLEESLKKQYEPQLRQKELKMRQQTGQSVQLTPEQDPEFLQLLSDQMSRMDQQYNEVLKQAKDQLKQGMI</sequence>
<evidence type="ECO:0000313" key="2">
    <source>
        <dbReference type="Proteomes" id="UP000324209"/>
    </source>
</evidence>
<organism evidence="1 2">
    <name type="scientific">Oceanispirochaeta crateris</name>
    <dbReference type="NCBI Taxonomy" id="2518645"/>
    <lineage>
        <taxon>Bacteria</taxon>
        <taxon>Pseudomonadati</taxon>
        <taxon>Spirochaetota</taxon>
        <taxon>Spirochaetia</taxon>
        <taxon>Spirochaetales</taxon>
        <taxon>Spirochaetaceae</taxon>
        <taxon>Oceanispirochaeta</taxon>
    </lineage>
</organism>
<protein>
    <submittedName>
        <fullName evidence="1">Uncharacterized protein</fullName>
    </submittedName>
</protein>
<dbReference type="Proteomes" id="UP000324209">
    <property type="component" value="Chromosome"/>
</dbReference>